<dbReference type="InterPro" id="IPR036388">
    <property type="entry name" value="WH-like_DNA-bd_sf"/>
</dbReference>
<dbReference type="Gene3D" id="1.10.10.10">
    <property type="entry name" value="Winged helix-like DNA-binding domain superfamily/Winged helix DNA-binding domain"/>
    <property type="match status" value="1"/>
</dbReference>
<dbReference type="AlphaFoldDB" id="G7WFQ7"/>
<dbReference type="HOGENOM" id="CLU_2368293_0_0_9"/>
<dbReference type="STRING" id="768706.Desor_3435"/>
<name>G7WFQ7_DESOD</name>
<proteinExistence type="predicted"/>
<dbReference type="SUPFAM" id="SSF46785">
    <property type="entry name" value="Winged helix' DNA-binding domain"/>
    <property type="match status" value="1"/>
</dbReference>
<dbReference type="Proteomes" id="UP000006346">
    <property type="component" value="Chromosome"/>
</dbReference>
<sequence length="95" mass="10550">MLRDILEILSRKETLSMTQLAAEVGYSVRELEGALKQMEHMGYVRRELLGPTCSSACGHDQDSHCEGCGFLTPETLTCWVLTGRGQIMLDQSSTK</sequence>
<dbReference type="OrthoDB" id="1798148at2"/>
<organism evidence="1 2">
    <name type="scientific">Desulfosporosinus orientis (strain ATCC 19365 / DSM 765 / NCIMB 8382 / VKM B-1628 / Singapore I)</name>
    <name type="common">Desulfotomaculum orientis</name>
    <dbReference type="NCBI Taxonomy" id="768706"/>
    <lineage>
        <taxon>Bacteria</taxon>
        <taxon>Bacillati</taxon>
        <taxon>Bacillota</taxon>
        <taxon>Clostridia</taxon>
        <taxon>Eubacteriales</taxon>
        <taxon>Desulfitobacteriaceae</taxon>
        <taxon>Desulfosporosinus</taxon>
    </lineage>
</organism>
<evidence type="ECO:0000313" key="2">
    <source>
        <dbReference type="Proteomes" id="UP000006346"/>
    </source>
</evidence>
<dbReference type="RefSeq" id="WP_014185738.1">
    <property type="nucleotide sequence ID" value="NC_016584.1"/>
</dbReference>
<keyword evidence="2" id="KW-1185">Reference proteome</keyword>
<gene>
    <name evidence="1" type="ordered locus">Desor_3435</name>
</gene>
<dbReference type="EMBL" id="CP003108">
    <property type="protein sequence ID" value="AET68930.1"/>
    <property type="molecule type" value="Genomic_DNA"/>
</dbReference>
<reference evidence="2" key="1">
    <citation type="submission" date="2011-11" db="EMBL/GenBank/DDBJ databases">
        <title>Complete sequence of Desulfosporosinus orientis DSM 765.</title>
        <authorList>
            <person name="Lucas S."/>
            <person name="Han J."/>
            <person name="Lapidus A."/>
            <person name="Cheng J.-F."/>
            <person name="Goodwin L."/>
            <person name="Pitluck S."/>
            <person name="Peters L."/>
            <person name="Ovchinnikova G."/>
            <person name="Teshima H."/>
            <person name="Detter J.C."/>
            <person name="Han C."/>
            <person name="Tapia R."/>
            <person name="Land M."/>
            <person name="Hauser L."/>
            <person name="Kyrpides N."/>
            <person name="Ivanova N."/>
            <person name="Pagani I."/>
            <person name="Pester M."/>
            <person name="Spring S."/>
            <person name="Ollivier B."/>
            <person name="Rattei T."/>
            <person name="Klenk H.-P."/>
            <person name="Wagner M."/>
            <person name="Loy A."/>
            <person name="Woyke T."/>
        </authorList>
    </citation>
    <scope>NUCLEOTIDE SEQUENCE [LARGE SCALE GENOMIC DNA]</scope>
    <source>
        <strain evidence="2">ATCC 19365 / DSM 765 / NCIMB 8382 / VKM B-1628</strain>
    </source>
</reference>
<dbReference type="Pfam" id="PF13412">
    <property type="entry name" value="HTH_24"/>
    <property type="match status" value="1"/>
</dbReference>
<dbReference type="eggNOG" id="COG1522">
    <property type="taxonomic scope" value="Bacteria"/>
</dbReference>
<evidence type="ECO:0000313" key="1">
    <source>
        <dbReference type="EMBL" id="AET68930.1"/>
    </source>
</evidence>
<accession>G7WFQ7</accession>
<dbReference type="InterPro" id="IPR036390">
    <property type="entry name" value="WH_DNA-bd_sf"/>
</dbReference>
<protein>
    <submittedName>
        <fullName evidence="1">FeoC like transcriptional regulator</fullName>
    </submittedName>
</protein>
<dbReference type="KEGG" id="dor:Desor_3435"/>
<reference evidence="1 2" key="2">
    <citation type="journal article" date="2012" name="J. Bacteriol.">
        <title>Complete genome sequences of Desulfosporosinus orientis DSM765T, Desulfosporosinus youngiae DSM17734T, Desulfosporosinus meridiei DSM13257T, and Desulfosporosinus acidiphilus DSM22704T.</title>
        <authorList>
            <person name="Pester M."/>
            <person name="Brambilla E."/>
            <person name="Alazard D."/>
            <person name="Rattei T."/>
            <person name="Weinmaier T."/>
            <person name="Han J."/>
            <person name="Lucas S."/>
            <person name="Lapidus A."/>
            <person name="Cheng J.F."/>
            <person name="Goodwin L."/>
            <person name="Pitluck S."/>
            <person name="Peters L."/>
            <person name="Ovchinnikova G."/>
            <person name="Teshima H."/>
            <person name="Detter J.C."/>
            <person name="Han C.S."/>
            <person name="Tapia R."/>
            <person name="Land M.L."/>
            <person name="Hauser L."/>
            <person name="Kyrpides N.C."/>
            <person name="Ivanova N.N."/>
            <person name="Pagani I."/>
            <person name="Huntmann M."/>
            <person name="Wei C.L."/>
            <person name="Davenport K.W."/>
            <person name="Daligault H."/>
            <person name="Chain P.S."/>
            <person name="Chen A."/>
            <person name="Mavromatis K."/>
            <person name="Markowitz V."/>
            <person name="Szeto E."/>
            <person name="Mikhailova N."/>
            <person name="Pati A."/>
            <person name="Wagner M."/>
            <person name="Woyke T."/>
            <person name="Ollivier B."/>
            <person name="Klenk H.P."/>
            <person name="Spring S."/>
            <person name="Loy A."/>
        </authorList>
    </citation>
    <scope>NUCLEOTIDE SEQUENCE [LARGE SCALE GENOMIC DNA]</scope>
    <source>
        <strain evidence="2">ATCC 19365 / DSM 765 / NCIMB 8382 / VKM B-1628</strain>
    </source>
</reference>